<dbReference type="RefSeq" id="WP_149075789.1">
    <property type="nucleotide sequence ID" value="NZ_CP043329.1"/>
</dbReference>
<dbReference type="PANTHER" id="PTHR38733:SF1">
    <property type="entry name" value="TYPE IV METHYL-DIRECTED RESTRICTION ENZYME ECOKMCRBC"/>
    <property type="match status" value="1"/>
</dbReference>
<proteinExistence type="predicted"/>
<evidence type="ECO:0008006" key="3">
    <source>
        <dbReference type="Google" id="ProtNLM"/>
    </source>
</evidence>
<protein>
    <recommendedName>
        <fullName evidence="3">5-methylcytosine-specific restriction endonuclease McrBC regulatory subunit McrC</fullName>
    </recommendedName>
</protein>
<dbReference type="REBASE" id="369566">
    <property type="entry name" value="PspCJ43McrBCP"/>
</dbReference>
<keyword evidence="2" id="KW-1185">Reference proteome</keyword>
<dbReference type="Pfam" id="PF10117">
    <property type="entry name" value="McrBC"/>
    <property type="match status" value="1"/>
</dbReference>
<gene>
    <name evidence="1" type="ORF">FYC62_16860</name>
</gene>
<evidence type="ECO:0000313" key="2">
    <source>
        <dbReference type="Proteomes" id="UP000323653"/>
    </source>
</evidence>
<accession>A0A5C0VKB4</accession>
<dbReference type="EMBL" id="CP043329">
    <property type="protein sequence ID" value="QEK53165.1"/>
    <property type="molecule type" value="Genomic_DNA"/>
</dbReference>
<dbReference type="AlphaFoldDB" id="A0A5C0VKB4"/>
<sequence length="433" mass="50848">MLITTDNNCGKDIEKDFLPDLNLIANKKISDLILEDNPNLLIFPNDLNQTCDKISEEHIFSLDGSILTTGNIMGFVGINNTEITIHSRFAKNNNDYFLHYMLQKVFSINLFDLKHGINNESVFDFLLYMFPFYLKKALRQGLYKEYHKQNYNDSNVRGTIDINRHLRKNIPFIGSIAYRVREHSFDNKITQLIRHTIEFIKQHKYTQGILNLDLETQTFVNQILQVTPSYEYGQRISIVNKNLKPFSHPYYFEYKSLKKICMQILRYEGLKYGKEKDKVYGLLFDGAWLWEEYLNTFLIKCGFNHPQNKSSKGAIYLFKNLIGKRFPDFWKENFILDAKYKRLAGKKAENIDRNDMNQIISYMYVKTAQIGGFICPSDDDEFRAEKTNIGQLNGYDGEVSIWTLSIPQQTSSFFDFCSKMKENEKLMIDILER</sequence>
<organism evidence="1 2">
    <name type="scientific">Pedobacter aquae</name>
    <dbReference type="NCBI Taxonomy" id="2605747"/>
    <lineage>
        <taxon>Bacteria</taxon>
        <taxon>Pseudomonadati</taxon>
        <taxon>Bacteroidota</taxon>
        <taxon>Sphingobacteriia</taxon>
        <taxon>Sphingobacteriales</taxon>
        <taxon>Sphingobacteriaceae</taxon>
        <taxon>Pedobacter</taxon>
    </lineage>
</organism>
<dbReference type="InterPro" id="IPR019292">
    <property type="entry name" value="McrC"/>
</dbReference>
<name>A0A5C0VKB4_9SPHI</name>
<reference evidence="1 2" key="1">
    <citation type="submission" date="2019-08" db="EMBL/GenBank/DDBJ databases">
        <title>Pedobacter sp. nov., isolated from Han river, South Korea.</title>
        <authorList>
            <person name="Lee D.-H."/>
            <person name="Kim Y.-S."/>
            <person name="Hwang E.-M."/>
            <person name="Le Tran T.C."/>
            <person name="Cha C.-J."/>
        </authorList>
    </citation>
    <scope>NUCLEOTIDE SEQUENCE [LARGE SCALE GENOMIC DNA]</scope>
    <source>
        <strain evidence="1 2">CJ43</strain>
    </source>
</reference>
<dbReference type="KEGG" id="pej:FYC62_16860"/>
<dbReference type="Proteomes" id="UP000323653">
    <property type="component" value="Chromosome"/>
</dbReference>
<dbReference type="PANTHER" id="PTHR38733">
    <property type="entry name" value="PROTEIN MCRC"/>
    <property type="match status" value="1"/>
</dbReference>
<evidence type="ECO:0000313" key="1">
    <source>
        <dbReference type="EMBL" id="QEK53165.1"/>
    </source>
</evidence>